<keyword evidence="2" id="KW-1185">Reference proteome</keyword>
<reference evidence="1 2" key="1">
    <citation type="journal article" date="2019" name="Emerg. Microbes Infect.">
        <title>Comprehensive subspecies identification of 175 nontuberculous mycobacteria species based on 7547 genomic profiles.</title>
        <authorList>
            <person name="Matsumoto Y."/>
            <person name="Kinjo T."/>
            <person name="Motooka D."/>
            <person name="Nabeya D."/>
            <person name="Jung N."/>
            <person name="Uechi K."/>
            <person name="Horii T."/>
            <person name="Iida T."/>
            <person name="Fujita J."/>
            <person name="Nakamura S."/>
        </authorList>
    </citation>
    <scope>NUCLEOTIDE SEQUENCE [LARGE SCALE GENOMIC DNA]</scope>
    <source>
        <strain evidence="1 2">JCM 30725</strain>
    </source>
</reference>
<organism evidence="1 2">
    <name type="scientific">Mycobacterium bourgelatii</name>
    <dbReference type="NCBI Taxonomy" id="1273442"/>
    <lineage>
        <taxon>Bacteria</taxon>
        <taxon>Bacillati</taxon>
        <taxon>Actinomycetota</taxon>
        <taxon>Actinomycetes</taxon>
        <taxon>Mycobacteriales</taxon>
        <taxon>Mycobacteriaceae</taxon>
        <taxon>Mycobacterium</taxon>
    </lineage>
</organism>
<proteinExistence type="predicted"/>
<dbReference type="AlphaFoldDB" id="A0A7I9YPP2"/>
<dbReference type="EMBL" id="BLKZ01000001">
    <property type="protein sequence ID" value="GFG90588.1"/>
    <property type="molecule type" value="Genomic_DNA"/>
</dbReference>
<name>A0A7I9YPP2_MYCBU</name>
<evidence type="ECO:0000313" key="2">
    <source>
        <dbReference type="Proteomes" id="UP000465360"/>
    </source>
</evidence>
<comment type="caution">
    <text evidence="1">The sequence shown here is derived from an EMBL/GenBank/DDBJ whole genome shotgun (WGS) entry which is preliminary data.</text>
</comment>
<evidence type="ECO:0000313" key="1">
    <source>
        <dbReference type="EMBL" id="GFG90588.1"/>
    </source>
</evidence>
<dbReference type="Proteomes" id="UP000465360">
    <property type="component" value="Unassembled WGS sequence"/>
</dbReference>
<accession>A0A7I9YPP2</accession>
<protein>
    <submittedName>
        <fullName evidence="1">Uncharacterized protein</fullName>
    </submittedName>
</protein>
<gene>
    <name evidence="1" type="ORF">MBOU_26300</name>
</gene>
<sequence length="128" mass="13988">MPAELEVQRRTIWIADVDPLTVVDVDARHPTVVHVQPVEAAVVDSGPPALVIAQQQVDPGDQRIGDADVGAQVTSDSYIVARCEGALGSVIPHGHRRGGWLAHQHQLYRHEQGLQELLRQIVRPSDFG</sequence>